<gene>
    <name evidence="2" type="ORF">MHI_LOCUS303657</name>
</gene>
<dbReference type="AlphaFoldDB" id="A0A6V7H0P0"/>
<reference evidence="2" key="1">
    <citation type="submission" date="2020-07" db="EMBL/GenBank/DDBJ databases">
        <authorList>
            <person name="Nazaruddin N."/>
        </authorList>
    </citation>
    <scope>NUCLEOTIDE SEQUENCE</scope>
</reference>
<dbReference type="OrthoDB" id="10326692at2759"/>
<sequence>MFYCSSNQTKIYPPMSFDVYNHAIIPKFNTRGQLSFRSIISDREESVRLTHRPLDHEDFRVALPSFKVARIGRSVGLLQANQAGPGGAVAVEPVPIAATWQPTSLPARPKRPFQKCRSRGRLDVYK</sequence>
<evidence type="ECO:0000313" key="2">
    <source>
        <dbReference type="EMBL" id="CAD1472511.1"/>
    </source>
</evidence>
<protein>
    <submittedName>
        <fullName evidence="2">Uncharacterized protein</fullName>
    </submittedName>
</protein>
<keyword evidence="3" id="KW-1185">Reference proteome</keyword>
<proteinExistence type="predicted"/>
<feature type="compositionally biased region" description="Basic residues" evidence="1">
    <location>
        <begin position="108"/>
        <end position="119"/>
    </location>
</feature>
<comment type="caution">
    <text evidence="2">The sequence shown here is derived from an EMBL/GenBank/DDBJ whole genome shotgun (WGS) entry which is preliminary data.</text>
</comment>
<accession>A0A6V7H0P0</accession>
<name>A0A6V7H0P0_9HYME</name>
<organism evidence="2 3">
    <name type="scientific">Heterotrigona itama</name>
    <dbReference type="NCBI Taxonomy" id="395501"/>
    <lineage>
        <taxon>Eukaryota</taxon>
        <taxon>Metazoa</taxon>
        <taxon>Ecdysozoa</taxon>
        <taxon>Arthropoda</taxon>
        <taxon>Hexapoda</taxon>
        <taxon>Insecta</taxon>
        <taxon>Pterygota</taxon>
        <taxon>Neoptera</taxon>
        <taxon>Endopterygota</taxon>
        <taxon>Hymenoptera</taxon>
        <taxon>Apocrita</taxon>
        <taxon>Aculeata</taxon>
        <taxon>Apoidea</taxon>
        <taxon>Anthophila</taxon>
        <taxon>Apidae</taxon>
        <taxon>Heterotrigona</taxon>
    </lineage>
</organism>
<evidence type="ECO:0000313" key="3">
    <source>
        <dbReference type="Proteomes" id="UP000752696"/>
    </source>
</evidence>
<dbReference type="EMBL" id="CAJDYZ010005468">
    <property type="protein sequence ID" value="CAD1472511.1"/>
    <property type="molecule type" value="Genomic_DNA"/>
</dbReference>
<dbReference type="Proteomes" id="UP000752696">
    <property type="component" value="Unassembled WGS sequence"/>
</dbReference>
<evidence type="ECO:0000256" key="1">
    <source>
        <dbReference type="SAM" id="MobiDB-lite"/>
    </source>
</evidence>
<feature type="region of interest" description="Disordered" evidence="1">
    <location>
        <begin position="102"/>
        <end position="126"/>
    </location>
</feature>